<comment type="subcellular location">
    <subcellularLocation>
        <location evidence="1">Membrane</location>
        <topology evidence="1">Multi-pass membrane protein</topology>
    </subcellularLocation>
</comment>
<evidence type="ECO:0000256" key="5">
    <source>
        <dbReference type="ARBA" id="ARBA00023136"/>
    </source>
</evidence>
<dbReference type="PANTHER" id="PTHR11266">
    <property type="entry name" value="PEROXISOMAL MEMBRANE PROTEIN 2, PXMP2 MPV17"/>
    <property type="match status" value="1"/>
</dbReference>
<evidence type="ECO:0000256" key="1">
    <source>
        <dbReference type="ARBA" id="ARBA00004141"/>
    </source>
</evidence>
<protein>
    <submittedName>
        <fullName evidence="7">Mpv17 / PMP22 family protein</fullName>
    </submittedName>
</protein>
<dbReference type="AlphaFoldDB" id="A1CMU5"/>
<dbReference type="OrthoDB" id="10267969at2759"/>
<evidence type="ECO:0000313" key="8">
    <source>
        <dbReference type="Proteomes" id="UP000006701"/>
    </source>
</evidence>
<reference evidence="7 8" key="1">
    <citation type="journal article" date="2008" name="PLoS Genet.">
        <title>Genomic islands in the pathogenic filamentous fungus Aspergillus fumigatus.</title>
        <authorList>
            <person name="Fedorova N.D."/>
            <person name="Khaldi N."/>
            <person name="Joardar V.S."/>
            <person name="Maiti R."/>
            <person name="Amedeo P."/>
            <person name="Anderson M.J."/>
            <person name="Crabtree J."/>
            <person name="Silva J.C."/>
            <person name="Badger J.H."/>
            <person name="Albarraq A."/>
            <person name="Angiuoli S."/>
            <person name="Bussey H."/>
            <person name="Bowyer P."/>
            <person name="Cotty P.J."/>
            <person name="Dyer P.S."/>
            <person name="Egan A."/>
            <person name="Galens K."/>
            <person name="Fraser-Liggett C.M."/>
            <person name="Haas B.J."/>
            <person name="Inman J.M."/>
            <person name="Kent R."/>
            <person name="Lemieux S."/>
            <person name="Malavazi I."/>
            <person name="Orvis J."/>
            <person name="Roemer T."/>
            <person name="Ronning C.M."/>
            <person name="Sundaram J.P."/>
            <person name="Sutton G."/>
            <person name="Turner G."/>
            <person name="Venter J.C."/>
            <person name="White O.R."/>
            <person name="Whitty B.R."/>
            <person name="Youngman P."/>
            <person name="Wolfe K.H."/>
            <person name="Goldman G.H."/>
            <person name="Wortman J.R."/>
            <person name="Jiang B."/>
            <person name="Denning D.W."/>
            <person name="Nierman W.C."/>
        </authorList>
    </citation>
    <scope>NUCLEOTIDE SEQUENCE [LARGE SCALE GENOMIC DNA]</scope>
    <source>
        <strain evidence="8">ATCC 1007 / CBS 513.65 / DSM 816 / NCTC 3887 / NRRL 1</strain>
    </source>
</reference>
<comment type="similarity">
    <text evidence="2 6">Belongs to the peroxisomal membrane protein PXMP2/4 family.</text>
</comment>
<dbReference type="HOGENOM" id="CLU_049109_3_1_1"/>
<keyword evidence="8" id="KW-1185">Reference proteome</keyword>
<evidence type="ECO:0000256" key="6">
    <source>
        <dbReference type="RuleBase" id="RU363053"/>
    </source>
</evidence>
<dbReference type="PANTHER" id="PTHR11266:SF80">
    <property type="entry name" value="PEROXISOMAL MEMBRANE PROTEIN 2"/>
    <property type="match status" value="1"/>
</dbReference>
<keyword evidence="3 6" id="KW-0812">Transmembrane</keyword>
<sequence>MPSSPLTTTLIQSTILNAISNILAQLIDQHQNTNPFRFHLNLPALLQFIVYAVIVVFPNFYWQRYLEARWPGFPRRLRWRWRRKWNWKWKWPWQWQWQSDLASSIHHNHHRANLPLNPIPASTSTSAAAAAAAATLKMQDAVITIIDDTHIPPSTTLIKDKPVLAIPRRSWFWSSPSPSPSPSSSGLCNFAIKFMLDQTVGSVVNIVLFLVLISLLKGDGWGRTVEMVHEDFGPIMLARLYYRPVVSGLLFTVVPVDRRVVFGSACGVIWGVYLSLYAAV</sequence>
<feature type="transmembrane region" description="Helical" evidence="6">
    <location>
        <begin position="236"/>
        <end position="253"/>
    </location>
</feature>
<gene>
    <name evidence="7" type="ORF">ACLA_098240</name>
</gene>
<evidence type="ECO:0000256" key="2">
    <source>
        <dbReference type="ARBA" id="ARBA00006824"/>
    </source>
</evidence>
<evidence type="ECO:0000256" key="3">
    <source>
        <dbReference type="ARBA" id="ARBA00022692"/>
    </source>
</evidence>
<dbReference type="RefSeq" id="XP_001270308.1">
    <property type="nucleotide sequence ID" value="XM_001270307.1"/>
</dbReference>
<keyword evidence="4 6" id="KW-1133">Transmembrane helix</keyword>
<dbReference type="Pfam" id="PF04117">
    <property type="entry name" value="Mpv17_PMP22"/>
    <property type="match status" value="1"/>
</dbReference>
<feature type="transmembrane region" description="Helical" evidence="6">
    <location>
        <begin position="40"/>
        <end position="62"/>
    </location>
</feature>
<dbReference type="GO" id="GO:0005778">
    <property type="term" value="C:peroxisomal membrane"/>
    <property type="evidence" value="ECO:0007669"/>
    <property type="project" value="TreeGrafter"/>
</dbReference>
<evidence type="ECO:0000313" key="7">
    <source>
        <dbReference type="EMBL" id="EAW08882.1"/>
    </source>
</evidence>
<proteinExistence type="inferred from homology"/>
<keyword evidence="5 6" id="KW-0472">Membrane</keyword>
<organism evidence="7 8">
    <name type="scientific">Aspergillus clavatus (strain ATCC 1007 / CBS 513.65 / DSM 816 / NCTC 3887 / NRRL 1 / QM 1276 / 107)</name>
    <dbReference type="NCBI Taxonomy" id="344612"/>
    <lineage>
        <taxon>Eukaryota</taxon>
        <taxon>Fungi</taxon>
        <taxon>Dikarya</taxon>
        <taxon>Ascomycota</taxon>
        <taxon>Pezizomycotina</taxon>
        <taxon>Eurotiomycetes</taxon>
        <taxon>Eurotiomycetidae</taxon>
        <taxon>Eurotiales</taxon>
        <taxon>Aspergillaceae</taxon>
        <taxon>Aspergillus</taxon>
        <taxon>Aspergillus subgen. Fumigati</taxon>
    </lineage>
</organism>
<accession>A1CMU5</accession>
<dbReference type="GeneID" id="4702482"/>
<dbReference type="eggNOG" id="ENOG502SQ0T">
    <property type="taxonomic scope" value="Eukaryota"/>
</dbReference>
<dbReference type="InterPro" id="IPR007248">
    <property type="entry name" value="Mpv17_PMP22"/>
</dbReference>
<dbReference type="KEGG" id="act:ACLA_098240"/>
<dbReference type="Proteomes" id="UP000006701">
    <property type="component" value="Unassembled WGS sequence"/>
</dbReference>
<dbReference type="OMA" id="ACSNMTE"/>
<name>A1CMU5_ASPCL</name>
<dbReference type="EMBL" id="DS027058">
    <property type="protein sequence ID" value="EAW08882.1"/>
    <property type="molecule type" value="Genomic_DNA"/>
</dbReference>
<feature type="transmembrane region" description="Helical" evidence="6">
    <location>
        <begin position="260"/>
        <end position="279"/>
    </location>
</feature>
<dbReference type="VEuPathDB" id="FungiDB:ACLA_098240"/>
<evidence type="ECO:0000256" key="4">
    <source>
        <dbReference type="ARBA" id="ARBA00022989"/>
    </source>
</evidence>
<feature type="transmembrane region" description="Helical" evidence="6">
    <location>
        <begin position="199"/>
        <end position="216"/>
    </location>
</feature>